<dbReference type="Gene3D" id="2.30.42.10">
    <property type="match status" value="1"/>
</dbReference>
<dbReference type="PANTHER" id="PTHR15012:SF32">
    <property type="entry name" value="PROTEIN SHROOM"/>
    <property type="match status" value="1"/>
</dbReference>
<dbReference type="EMBL" id="JACTAM010000021">
    <property type="protein sequence ID" value="KAI2651593.1"/>
    <property type="molecule type" value="Genomic_DNA"/>
</dbReference>
<accession>A0ABQ8LLQ5</accession>
<dbReference type="InterPro" id="IPR027685">
    <property type="entry name" value="Shroom_fam"/>
</dbReference>
<protein>
    <submittedName>
        <fullName evidence="2">Protein Shroom3</fullName>
    </submittedName>
</protein>
<evidence type="ECO:0000313" key="3">
    <source>
        <dbReference type="Proteomes" id="UP000830375"/>
    </source>
</evidence>
<dbReference type="InterPro" id="IPR001478">
    <property type="entry name" value="PDZ"/>
</dbReference>
<evidence type="ECO:0000259" key="1">
    <source>
        <dbReference type="PROSITE" id="PS50106"/>
    </source>
</evidence>
<reference evidence="2 3" key="1">
    <citation type="submission" date="2022-01" db="EMBL/GenBank/DDBJ databases">
        <title>A high-quality chromosome-level genome assembly of rohu carp, Labeo rohita.</title>
        <authorList>
            <person name="Arick M.A. II"/>
            <person name="Hsu C.-Y."/>
            <person name="Magbanua Z."/>
            <person name="Pechanova O."/>
            <person name="Grover C."/>
            <person name="Miller E."/>
            <person name="Thrash A."/>
            <person name="Ezzel L."/>
            <person name="Alam S."/>
            <person name="Benzie J."/>
            <person name="Hamilton M."/>
            <person name="Karsi A."/>
            <person name="Lawrence M.L."/>
            <person name="Peterson D.G."/>
        </authorList>
    </citation>
    <scope>NUCLEOTIDE SEQUENCE [LARGE SCALE GENOMIC DNA]</scope>
    <source>
        <strain evidence="3">BAU-BD-2019</strain>
        <tissue evidence="2">Blood</tissue>
    </source>
</reference>
<dbReference type="Pfam" id="PF00595">
    <property type="entry name" value="PDZ"/>
    <property type="match status" value="1"/>
</dbReference>
<keyword evidence="3" id="KW-1185">Reference proteome</keyword>
<dbReference type="SUPFAM" id="SSF50156">
    <property type="entry name" value="PDZ domain-like"/>
    <property type="match status" value="1"/>
</dbReference>
<evidence type="ECO:0000313" key="2">
    <source>
        <dbReference type="EMBL" id="KAI2651593.1"/>
    </source>
</evidence>
<sequence length="117" mass="13110">MTLCRLDAAELFVTWDCILRPTRMRDCVTKILVSGDSLNVALIASICYRTERSRSVCVCFLNVPQVEEGGKASLLQHPLQVGDEVVVINEVELSGWRQEAISLVKGSYKTLQLTVRR</sequence>
<gene>
    <name evidence="2" type="ORF">H4Q32_019720</name>
</gene>
<dbReference type="PANTHER" id="PTHR15012">
    <property type="entry name" value="APICAL PROTEIN/SHROOM-RELATED"/>
    <property type="match status" value="1"/>
</dbReference>
<feature type="domain" description="PDZ" evidence="1">
    <location>
        <begin position="63"/>
        <end position="117"/>
    </location>
</feature>
<proteinExistence type="predicted"/>
<organism evidence="2 3">
    <name type="scientific">Labeo rohita</name>
    <name type="common">Indian major carp</name>
    <name type="synonym">Cyprinus rohita</name>
    <dbReference type="NCBI Taxonomy" id="84645"/>
    <lineage>
        <taxon>Eukaryota</taxon>
        <taxon>Metazoa</taxon>
        <taxon>Chordata</taxon>
        <taxon>Craniata</taxon>
        <taxon>Vertebrata</taxon>
        <taxon>Euteleostomi</taxon>
        <taxon>Actinopterygii</taxon>
        <taxon>Neopterygii</taxon>
        <taxon>Teleostei</taxon>
        <taxon>Ostariophysi</taxon>
        <taxon>Cypriniformes</taxon>
        <taxon>Cyprinidae</taxon>
        <taxon>Labeoninae</taxon>
        <taxon>Labeonini</taxon>
        <taxon>Labeo</taxon>
    </lineage>
</organism>
<name>A0ABQ8LLQ5_LABRO</name>
<dbReference type="Proteomes" id="UP000830375">
    <property type="component" value="Unassembled WGS sequence"/>
</dbReference>
<dbReference type="PROSITE" id="PS50106">
    <property type="entry name" value="PDZ"/>
    <property type="match status" value="1"/>
</dbReference>
<dbReference type="InterPro" id="IPR036034">
    <property type="entry name" value="PDZ_sf"/>
</dbReference>
<comment type="caution">
    <text evidence="2">The sequence shown here is derived from an EMBL/GenBank/DDBJ whole genome shotgun (WGS) entry which is preliminary data.</text>
</comment>